<accession>A0ABW8EFW3</accession>
<reference evidence="3 4" key="1">
    <citation type="submission" date="2024-10" db="EMBL/GenBank/DDBJ databases">
        <title>The Natural Products Discovery Center: Release of the First 8490 Sequenced Strains for Exploring Actinobacteria Biosynthetic Diversity.</title>
        <authorList>
            <person name="Kalkreuter E."/>
            <person name="Kautsar S.A."/>
            <person name="Yang D."/>
            <person name="Bader C.D."/>
            <person name="Teijaro C.N."/>
            <person name="Fluegel L."/>
            <person name="Davis C.M."/>
            <person name="Simpson J.R."/>
            <person name="Lauterbach L."/>
            <person name="Steele A.D."/>
            <person name="Gui C."/>
            <person name="Meng S."/>
            <person name="Li G."/>
            <person name="Viehrig K."/>
            <person name="Ye F."/>
            <person name="Su P."/>
            <person name="Kiefer A.F."/>
            <person name="Nichols A."/>
            <person name="Cepeda A.J."/>
            <person name="Yan W."/>
            <person name="Fan B."/>
            <person name="Jiang Y."/>
            <person name="Adhikari A."/>
            <person name="Zheng C.-J."/>
            <person name="Schuster L."/>
            <person name="Cowan T.M."/>
            <person name="Smanski M.J."/>
            <person name="Chevrette M.G."/>
            <person name="De Carvalho L.P.S."/>
            <person name="Shen B."/>
        </authorList>
    </citation>
    <scope>NUCLEOTIDE SEQUENCE [LARGE SCALE GENOMIC DNA]</scope>
    <source>
        <strain evidence="3 4">NPDC087220</strain>
    </source>
</reference>
<dbReference type="EMBL" id="JBIUYY010000005">
    <property type="protein sequence ID" value="MFJ2822136.1"/>
    <property type="molecule type" value="Genomic_DNA"/>
</dbReference>
<keyword evidence="4" id="KW-1185">Reference proteome</keyword>
<evidence type="ECO:0000313" key="4">
    <source>
        <dbReference type="Proteomes" id="UP001617351"/>
    </source>
</evidence>
<feature type="domain" description="DUF4142" evidence="2">
    <location>
        <begin position="33"/>
        <end position="166"/>
    </location>
</feature>
<evidence type="ECO:0000259" key="2">
    <source>
        <dbReference type="Pfam" id="PF13628"/>
    </source>
</evidence>
<dbReference type="InterPro" id="IPR025419">
    <property type="entry name" value="DUF4142"/>
</dbReference>
<protein>
    <submittedName>
        <fullName evidence="3">DUF4142 domain-containing protein</fullName>
    </submittedName>
</protein>
<evidence type="ECO:0000256" key="1">
    <source>
        <dbReference type="SAM" id="SignalP"/>
    </source>
</evidence>
<comment type="caution">
    <text evidence="3">The sequence shown here is derived from an EMBL/GenBank/DDBJ whole genome shotgun (WGS) entry which is preliminary data.</text>
</comment>
<feature type="signal peptide" evidence="1">
    <location>
        <begin position="1"/>
        <end position="25"/>
    </location>
</feature>
<organism evidence="3 4">
    <name type="scientific">Streptomyces toxytricini</name>
    <name type="common">Actinomyces toxytricini</name>
    <dbReference type="NCBI Taxonomy" id="67369"/>
    <lineage>
        <taxon>Bacteria</taxon>
        <taxon>Bacillati</taxon>
        <taxon>Actinomycetota</taxon>
        <taxon>Actinomycetes</taxon>
        <taxon>Kitasatosporales</taxon>
        <taxon>Streptomycetaceae</taxon>
        <taxon>Streptomyces</taxon>
    </lineage>
</organism>
<dbReference type="PANTHER" id="PTHR38593">
    <property type="entry name" value="BLR2558 PROTEIN"/>
    <property type="match status" value="1"/>
</dbReference>
<gene>
    <name evidence="3" type="ORF">ACIO7M_13600</name>
</gene>
<feature type="chain" id="PRO_5046599066" evidence="1">
    <location>
        <begin position="26"/>
        <end position="178"/>
    </location>
</feature>
<dbReference type="InterPro" id="IPR012347">
    <property type="entry name" value="Ferritin-like"/>
</dbReference>
<dbReference type="RefSeq" id="WP_402380477.1">
    <property type="nucleotide sequence ID" value="NZ_JBIUYY010000005.1"/>
</dbReference>
<proteinExistence type="predicted"/>
<dbReference type="PANTHER" id="PTHR38593:SF1">
    <property type="entry name" value="BLR2558 PROTEIN"/>
    <property type="match status" value="1"/>
</dbReference>
<keyword evidence="1" id="KW-0732">Signal</keyword>
<name>A0ABW8EFW3_STRT5</name>
<evidence type="ECO:0000313" key="3">
    <source>
        <dbReference type="EMBL" id="MFJ2822136.1"/>
    </source>
</evidence>
<dbReference type="Gene3D" id="1.20.1260.10">
    <property type="match status" value="1"/>
</dbReference>
<dbReference type="Pfam" id="PF13628">
    <property type="entry name" value="DUF4142"/>
    <property type="match status" value="1"/>
</dbReference>
<sequence>MAGIRWAAPAAAAAAVLGLAVPAAAAPSPGSPDAAFVQAAHQANLAEIAAGQDAQRNGGDTCVKDAGAKLVRDHTELDAELTDLAQEARLQLPDAPTSEQKAALDKVKAQAGTSGYDKAWLTAQEKAHTATLAAIDKQIAEGKDADTVDAAKDARPVVAAHLEMVRGGTCHAMPSDDG</sequence>
<dbReference type="Proteomes" id="UP001617351">
    <property type="component" value="Unassembled WGS sequence"/>
</dbReference>